<keyword evidence="4" id="KW-0235">DNA replication</keyword>
<dbReference type="GO" id="GO:0044716">
    <property type="term" value="F:8-oxo-GDP phosphatase activity"/>
    <property type="evidence" value="ECO:0007669"/>
    <property type="project" value="TreeGrafter"/>
</dbReference>
<dbReference type="PRINTS" id="PR00502">
    <property type="entry name" value="NUDIXFAMILY"/>
</dbReference>
<dbReference type="GO" id="GO:0006260">
    <property type="term" value="P:DNA replication"/>
    <property type="evidence" value="ECO:0007669"/>
    <property type="project" value="UniProtKB-KW"/>
</dbReference>
<keyword evidence="9" id="KW-0234">DNA repair</keyword>
<keyword evidence="3" id="KW-0515">Mutator protein</keyword>
<keyword evidence="8" id="KW-0460">Magnesium</keyword>
<name>A0A326RKW2_9BACT</name>
<dbReference type="InterPro" id="IPR020084">
    <property type="entry name" value="NUDIX_hydrolase_CS"/>
</dbReference>
<organism evidence="19 20">
    <name type="scientific">Algoriphagus aquaeductus</name>
    <dbReference type="NCBI Taxonomy" id="475299"/>
    <lineage>
        <taxon>Bacteria</taxon>
        <taxon>Pseudomonadati</taxon>
        <taxon>Bacteroidota</taxon>
        <taxon>Cytophagia</taxon>
        <taxon>Cytophagales</taxon>
        <taxon>Cyclobacteriaceae</taxon>
        <taxon>Algoriphagus</taxon>
    </lineage>
</organism>
<evidence type="ECO:0000256" key="17">
    <source>
        <dbReference type="RuleBase" id="RU003476"/>
    </source>
</evidence>
<dbReference type="GO" id="GO:0044715">
    <property type="term" value="F:8-oxo-dGDP phosphatase activity"/>
    <property type="evidence" value="ECO:0007669"/>
    <property type="project" value="TreeGrafter"/>
</dbReference>
<keyword evidence="6" id="KW-0227">DNA damage</keyword>
<dbReference type="PROSITE" id="PS00893">
    <property type="entry name" value="NUDIX_BOX"/>
    <property type="match status" value="1"/>
</dbReference>
<dbReference type="RefSeq" id="WP_220084347.1">
    <property type="nucleotide sequence ID" value="NZ_QKTX01000014.1"/>
</dbReference>
<evidence type="ECO:0000256" key="15">
    <source>
        <dbReference type="ARBA" id="ARBA00041979"/>
    </source>
</evidence>
<dbReference type="CDD" id="cd03425">
    <property type="entry name" value="NUDIX_MutT_NudA_like"/>
    <property type="match status" value="1"/>
</dbReference>
<dbReference type="GO" id="GO:0035539">
    <property type="term" value="F:8-oxo-7,8-dihydrodeoxyguanosine triphosphate pyrophosphatase activity"/>
    <property type="evidence" value="ECO:0007669"/>
    <property type="project" value="UniProtKB-EC"/>
</dbReference>
<dbReference type="PANTHER" id="PTHR47707:SF1">
    <property type="entry name" value="NUDIX HYDROLASE FAMILY PROTEIN"/>
    <property type="match status" value="1"/>
</dbReference>
<evidence type="ECO:0000256" key="9">
    <source>
        <dbReference type="ARBA" id="ARBA00023204"/>
    </source>
</evidence>
<evidence type="ECO:0000256" key="11">
    <source>
        <dbReference type="ARBA" id="ARBA00036904"/>
    </source>
</evidence>
<accession>A0A326RKW2</accession>
<dbReference type="InterPro" id="IPR015797">
    <property type="entry name" value="NUDIX_hydrolase-like_dom_sf"/>
</dbReference>
<evidence type="ECO:0000256" key="2">
    <source>
        <dbReference type="ARBA" id="ARBA00005582"/>
    </source>
</evidence>
<evidence type="ECO:0000256" key="10">
    <source>
        <dbReference type="ARBA" id="ARBA00035861"/>
    </source>
</evidence>
<keyword evidence="20" id="KW-1185">Reference proteome</keyword>
<evidence type="ECO:0000256" key="1">
    <source>
        <dbReference type="ARBA" id="ARBA00001946"/>
    </source>
</evidence>
<dbReference type="EMBL" id="QKTX01000014">
    <property type="protein sequence ID" value="PZV79593.1"/>
    <property type="molecule type" value="Genomic_DNA"/>
</dbReference>
<dbReference type="PANTHER" id="PTHR47707">
    <property type="entry name" value="8-OXO-DGTP DIPHOSPHATASE"/>
    <property type="match status" value="1"/>
</dbReference>
<dbReference type="InterPro" id="IPR020476">
    <property type="entry name" value="Nudix_hydrolase"/>
</dbReference>
<comment type="similarity">
    <text evidence="2 17">Belongs to the Nudix hydrolase family.</text>
</comment>
<dbReference type="Pfam" id="PF00293">
    <property type="entry name" value="NUDIX"/>
    <property type="match status" value="1"/>
</dbReference>
<comment type="cofactor">
    <cofactor evidence="1">
        <name>Mg(2+)</name>
        <dbReference type="ChEBI" id="CHEBI:18420"/>
    </cofactor>
</comment>
<dbReference type="EC" id="3.6.1.55" evidence="12"/>
<comment type="caution">
    <text evidence="19">The sequence shown here is derived from an EMBL/GenBank/DDBJ whole genome shotgun (WGS) entry which is preliminary data.</text>
</comment>
<evidence type="ECO:0000256" key="13">
    <source>
        <dbReference type="ARBA" id="ARBA00040794"/>
    </source>
</evidence>
<evidence type="ECO:0000256" key="7">
    <source>
        <dbReference type="ARBA" id="ARBA00022801"/>
    </source>
</evidence>
<evidence type="ECO:0000256" key="6">
    <source>
        <dbReference type="ARBA" id="ARBA00022763"/>
    </source>
</evidence>
<evidence type="ECO:0000256" key="4">
    <source>
        <dbReference type="ARBA" id="ARBA00022705"/>
    </source>
</evidence>
<evidence type="ECO:0000256" key="5">
    <source>
        <dbReference type="ARBA" id="ARBA00022723"/>
    </source>
</evidence>
<evidence type="ECO:0000259" key="18">
    <source>
        <dbReference type="PROSITE" id="PS51462"/>
    </source>
</evidence>
<comment type="catalytic activity">
    <reaction evidence="11">
        <text>8-oxo-GTP + H2O = 8-oxo-GMP + diphosphate + H(+)</text>
        <dbReference type="Rhea" id="RHEA:67616"/>
        <dbReference type="ChEBI" id="CHEBI:15377"/>
        <dbReference type="ChEBI" id="CHEBI:15378"/>
        <dbReference type="ChEBI" id="CHEBI:33019"/>
        <dbReference type="ChEBI" id="CHEBI:143553"/>
        <dbReference type="ChEBI" id="CHEBI:145694"/>
    </reaction>
</comment>
<evidence type="ECO:0000313" key="19">
    <source>
        <dbReference type="EMBL" id="PZV79593.1"/>
    </source>
</evidence>
<proteinExistence type="inferred from homology"/>
<dbReference type="GO" id="GO:0006281">
    <property type="term" value="P:DNA repair"/>
    <property type="evidence" value="ECO:0007669"/>
    <property type="project" value="UniProtKB-KW"/>
</dbReference>
<dbReference type="SUPFAM" id="SSF55811">
    <property type="entry name" value="Nudix"/>
    <property type="match status" value="1"/>
</dbReference>
<reference evidence="19 20" key="1">
    <citation type="submission" date="2018-06" db="EMBL/GenBank/DDBJ databases">
        <title>Genomic Encyclopedia of Archaeal and Bacterial Type Strains, Phase II (KMG-II): from individual species to whole genera.</title>
        <authorList>
            <person name="Goeker M."/>
        </authorList>
    </citation>
    <scope>NUCLEOTIDE SEQUENCE [LARGE SCALE GENOMIC DNA]</scope>
    <source>
        <strain evidence="19 20">T4</strain>
    </source>
</reference>
<evidence type="ECO:0000256" key="8">
    <source>
        <dbReference type="ARBA" id="ARBA00022842"/>
    </source>
</evidence>
<protein>
    <recommendedName>
        <fullName evidence="13">8-oxo-dGTP diphosphatase</fullName>
        <ecNumber evidence="12">3.6.1.55</ecNumber>
    </recommendedName>
    <alternativeName>
        <fullName evidence="16">7,8-dihydro-8-oxoguanine-triphosphatase</fullName>
    </alternativeName>
    <alternativeName>
        <fullName evidence="15">Mutator protein MutT</fullName>
    </alternativeName>
    <alternativeName>
        <fullName evidence="14">dGTP pyrophosphohydrolase</fullName>
    </alternativeName>
</protein>
<evidence type="ECO:0000256" key="14">
    <source>
        <dbReference type="ARBA" id="ARBA00041592"/>
    </source>
</evidence>
<comment type="catalytic activity">
    <reaction evidence="10">
        <text>8-oxo-dGTP + H2O = 8-oxo-dGMP + diphosphate + H(+)</text>
        <dbReference type="Rhea" id="RHEA:31575"/>
        <dbReference type="ChEBI" id="CHEBI:15377"/>
        <dbReference type="ChEBI" id="CHEBI:15378"/>
        <dbReference type="ChEBI" id="CHEBI:33019"/>
        <dbReference type="ChEBI" id="CHEBI:63224"/>
        <dbReference type="ChEBI" id="CHEBI:77896"/>
        <dbReference type="EC" id="3.6.1.55"/>
    </reaction>
</comment>
<dbReference type="Proteomes" id="UP000248917">
    <property type="component" value="Unassembled WGS sequence"/>
</dbReference>
<evidence type="ECO:0000256" key="3">
    <source>
        <dbReference type="ARBA" id="ARBA00022457"/>
    </source>
</evidence>
<dbReference type="GO" id="GO:0046872">
    <property type="term" value="F:metal ion binding"/>
    <property type="evidence" value="ECO:0007669"/>
    <property type="project" value="UniProtKB-KW"/>
</dbReference>
<evidence type="ECO:0000256" key="16">
    <source>
        <dbReference type="ARBA" id="ARBA00042798"/>
    </source>
</evidence>
<dbReference type="InterPro" id="IPR000086">
    <property type="entry name" value="NUDIX_hydrolase_dom"/>
</dbReference>
<keyword evidence="5" id="KW-0479">Metal-binding</keyword>
<dbReference type="Gene3D" id="3.90.79.10">
    <property type="entry name" value="Nucleoside Triphosphate Pyrophosphohydrolase"/>
    <property type="match status" value="1"/>
</dbReference>
<keyword evidence="7 17" id="KW-0378">Hydrolase</keyword>
<dbReference type="InterPro" id="IPR047127">
    <property type="entry name" value="MutT-like"/>
</dbReference>
<sequence>MKIIPVTCAIIIHQGKVLLAQRSEVMDLPGKWEFPGGKVEMGEDPKACLIREIGEELGIQILIKTELTPVDFDYPTKKIRLIPFVADWTGGEIILAEHAQVGWYDQNQLFLLDLAPADIPIVHELTEKWVNLVAPNQR</sequence>
<dbReference type="GO" id="GO:0008413">
    <property type="term" value="F:8-oxo-7,8-dihydroguanosine triphosphate pyrophosphatase activity"/>
    <property type="evidence" value="ECO:0007669"/>
    <property type="project" value="TreeGrafter"/>
</dbReference>
<evidence type="ECO:0000313" key="20">
    <source>
        <dbReference type="Proteomes" id="UP000248917"/>
    </source>
</evidence>
<evidence type="ECO:0000256" key="12">
    <source>
        <dbReference type="ARBA" id="ARBA00038905"/>
    </source>
</evidence>
<gene>
    <name evidence="19" type="ORF">CLV31_11426</name>
</gene>
<dbReference type="AlphaFoldDB" id="A0A326RKW2"/>
<feature type="domain" description="Nudix hydrolase" evidence="18">
    <location>
        <begin position="1"/>
        <end position="127"/>
    </location>
</feature>
<dbReference type="PROSITE" id="PS51462">
    <property type="entry name" value="NUDIX"/>
    <property type="match status" value="1"/>
</dbReference>